<sequence>MKQNDSPLSTLEPGTVQREQLRARLLDIAGTALVVVLALWTAWSVLGVVRGGADAWVYCGVASALLATVLLLRWTAARRRALKRGGPDGETPSVRSPGR</sequence>
<evidence type="ECO:0008006" key="4">
    <source>
        <dbReference type="Google" id="ProtNLM"/>
    </source>
</evidence>
<keyword evidence="1" id="KW-1133">Transmembrane helix</keyword>
<reference evidence="2 3" key="1">
    <citation type="submission" date="2024-09" db="EMBL/GenBank/DDBJ databases">
        <title>The Natural Products Discovery Center: Release of the First 8490 Sequenced Strains for Exploring Actinobacteria Biosynthetic Diversity.</title>
        <authorList>
            <person name="Kalkreuter E."/>
            <person name="Kautsar S.A."/>
            <person name="Yang D."/>
            <person name="Bader C.D."/>
            <person name="Teijaro C.N."/>
            <person name="Fluegel L."/>
            <person name="Davis C.M."/>
            <person name="Simpson J.R."/>
            <person name="Lauterbach L."/>
            <person name="Steele A.D."/>
            <person name="Gui C."/>
            <person name="Meng S."/>
            <person name="Li G."/>
            <person name="Viehrig K."/>
            <person name="Ye F."/>
            <person name="Su P."/>
            <person name="Kiefer A.F."/>
            <person name="Nichols A."/>
            <person name="Cepeda A.J."/>
            <person name="Yan W."/>
            <person name="Fan B."/>
            <person name="Jiang Y."/>
            <person name="Adhikari A."/>
            <person name="Zheng C.-J."/>
            <person name="Schuster L."/>
            <person name="Cowan T.M."/>
            <person name="Smanski M.J."/>
            <person name="Chevrette M.G."/>
            <person name="De Carvalho L.P.S."/>
            <person name="Shen B."/>
        </authorList>
    </citation>
    <scope>NUCLEOTIDE SEQUENCE [LARGE SCALE GENOMIC DNA]</scope>
    <source>
        <strain evidence="2 3">NPDC058348</strain>
    </source>
</reference>
<proteinExistence type="predicted"/>
<dbReference type="EMBL" id="JBHXIJ010000031">
    <property type="protein sequence ID" value="MFD5098774.1"/>
    <property type="molecule type" value="Genomic_DNA"/>
</dbReference>
<dbReference type="Proteomes" id="UP001598448">
    <property type="component" value="Unassembled WGS sequence"/>
</dbReference>
<organism evidence="2 3">
    <name type="scientific">Streptomyces albidochromogenes</name>
    <dbReference type="NCBI Taxonomy" id="329524"/>
    <lineage>
        <taxon>Bacteria</taxon>
        <taxon>Bacillati</taxon>
        <taxon>Actinomycetota</taxon>
        <taxon>Actinomycetes</taxon>
        <taxon>Kitasatosporales</taxon>
        <taxon>Streptomycetaceae</taxon>
        <taxon>Streptomyces</taxon>
    </lineage>
</organism>
<dbReference type="RefSeq" id="WP_386710270.1">
    <property type="nucleotide sequence ID" value="NZ_JBHXIJ010000031.1"/>
</dbReference>
<feature type="transmembrane region" description="Helical" evidence="1">
    <location>
        <begin position="55"/>
        <end position="74"/>
    </location>
</feature>
<evidence type="ECO:0000313" key="3">
    <source>
        <dbReference type="Proteomes" id="UP001598448"/>
    </source>
</evidence>
<name>A0ABW6FHX5_9ACTN</name>
<keyword evidence="1" id="KW-0472">Membrane</keyword>
<protein>
    <recommendedName>
        <fullName evidence="4">Integral membrane protein</fullName>
    </recommendedName>
</protein>
<comment type="caution">
    <text evidence="2">The sequence shown here is derived from an EMBL/GenBank/DDBJ whole genome shotgun (WGS) entry which is preliminary data.</text>
</comment>
<evidence type="ECO:0000313" key="2">
    <source>
        <dbReference type="EMBL" id="MFD5098774.1"/>
    </source>
</evidence>
<gene>
    <name evidence="2" type="ORF">ACFWJN_07365</name>
</gene>
<keyword evidence="1" id="KW-0812">Transmembrane</keyword>
<evidence type="ECO:0000256" key="1">
    <source>
        <dbReference type="SAM" id="Phobius"/>
    </source>
</evidence>
<accession>A0ABW6FHX5</accession>
<feature type="transmembrane region" description="Helical" evidence="1">
    <location>
        <begin position="25"/>
        <end position="43"/>
    </location>
</feature>
<keyword evidence="3" id="KW-1185">Reference proteome</keyword>